<evidence type="ECO:0000313" key="3">
    <source>
        <dbReference type="Proteomes" id="UP000011064"/>
    </source>
</evidence>
<dbReference type="InParanoid" id="L8G0Q7"/>
<dbReference type="STRING" id="658429.L8G0Q7"/>
<dbReference type="HOGENOM" id="CLU_011243_1_0_1"/>
<feature type="region of interest" description="Disordered" evidence="1">
    <location>
        <begin position="134"/>
        <end position="162"/>
    </location>
</feature>
<evidence type="ECO:0000313" key="2">
    <source>
        <dbReference type="EMBL" id="ELR06364.1"/>
    </source>
</evidence>
<reference evidence="3" key="1">
    <citation type="submission" date="2010-09" db="EMBL/GenBank/DDBJ databases">
        <title>The genome sequence of Geomyces destructans 20631-21.</title>
        <authorList>
            <consortium name="The Broad Institute Genome Sequencing Platform"/>
            <person name="Cuomo C.A."/>
            <person name="Blehert D.S."/>
            <person name="Lorch J.M."/>
            <person name="Young S.K."/>
            <person name="Zeng Q."/>
            <person name="Gargeya S."/>
            <person name="Fitzgerald M."/>
            <person name="Haas B."/>
            <person name="Abouelleil A."/>
            <person name="Alvarado L."/>
            <person name="Arachchi H.M."/>
            <person name="Berlin A."/>
            <person name="Brown A."/>
            <person name="Chapman S.B."/>
            <person name="Chen Z."/>
            <person name="Dunbar C."/>
            <person name="Freedman E."/>
            <person name="Gearin G."/>
            <person name="Gellesch M."/>
            <person name="Goldberg J."/>
            <person name="Griggs A."/>
            <person name="Gujja S."/>
            <person name="Heiman D."/>
            <person name="Howarth C."/>
            <person name="Larson L."/>
            <person name="Lui A."/>
            <person name="MacDonald P.J.P."/>
            <person name="Montmayeur A."/>
            <person name="Murphy C."/>
            <person name="Neiman D."/>
            <person name="Pearson M."/>
            <person name="Priest M."/>
            <person name="Roberts A."/>
            <person name="Saif S."/>
            <person name="Shea T."/>
            <person name="Shenoy N."/>
            <person name="Sisk P."/>
            <person name="Stolte C."/>
            <person name="Sykes S."/>
            <person name="Wortman J."/>
            <person name="Nusbaum C."/>
            <person name="Birren B."/>
        </authorList>
    </citation>
    <scope>NUCLEOTIDE SEQUENCE [LARGE SCALE GENOMIC DNA]</scope>
    <source>
        <strain evidence="3">ATCC MYA-4855 / 20631-21</strain>
    </source>
</reference>
<organism evidence="2 3">
    <name type="scientific">Pseudogymnoascus destructans (strain ATCC MYA-4855 / 20631-21)</name>
    <name type="common">Bat white-nose syndrome fungus</name>
    <name type="synonym">Geomyces destructans</name>
    <dbReference type="NCBI Taxonomy" id="658429"/>
    <lineage>
        <taxon>Eukaryota</taxon>
        <taxon>Fungi</taxon>
        <taxon>Dikarya</taxon>
        <taxon>Ascomycota</taxon>
        <taxon>Pezizomycotina</taxon>
        <taxon>Leotiomycetes</taxon>
        <taxon>Thelebolales</taxon>
        <taxon>Thelebolaceae</taxon>
        <taxon>Pseudogymnoascus</taxon>
    </lineage>
</organism>
<dbReference type="OrthoDB" id="4202871at2759"/>
<keyword evidence="3" id="KW-1185">Reference proteome</keyword>
<feature type="compositionally biased region" description="Polar residues" evidence="1">
    <location>
        <begin position="43"/>
        <end position="57"/>
    </location>
</feature>
<accession>L8G0Q7</accession>
<protein>
    <submittedName>
        <fullName evidence="2">Uncharacterized protein</fullName>
    </submittedName>
</protein>
<feature type="compositionally biased region" description="Basic and acidic residues" evidence="1">
    <location>
        <begin position="58"/>
        <end position="71"/>
    </location>
</feature>
<gene>
    <name evidence="2" type="ORF">GMDG_07953</name>
</gene>
<name>L8G0Q7_PSED2</name>
<dbReference type="Proteomes" id="UP000011064">
    <property type="component" value="Unassembled WGS sequence"/>
</dbReference>
<feature type="region of interest" description="Disordered" evidence="1">
    <location>
        <begin position="1"/>
        <end position="90"/>
    </location>
</feature>
<dbReference type="VEuPathDB" id="FungiDB:GMDG_07953"/>
<proteinExistence type="predicted"/>
<evidence type="ECO:0000256" key="1">
    <source>
        <dbReference type="SAM" id="MobiDB-lite"/>
    </source>
</evidence>
<dbReference type="AlphaFoldDB" id="L8G0Q7"/>
<dbReference type="EMBL" id="GL573447">
    <property type="protein sequence ID" value="ELR06364.1"/>
    <property type="molecule type" value="Genomic_DNA"/>
</dbReference>
<sequence>MTTISELGDLFDDHPSLDASLADFEPGSSEPAHSPRFPPLPITRNNNYNHLFPSQHSGFREPSDSEDDPIRPDSSGGYSPPAWRRNGGARSSGFWNRRDNILNRAGGVSREVTPETWESAEEGDATLAAAARVRLPTGSISPEKRRSPSPDPFMSGGDFGGSFGGVKKEEGSKVVPLVTIPENPNNYIRFAVRAEVQHRTEPFENVLAVATRKFDSVTKSWTSLITTILVAFLSLLAVKSIFTPAAPLPVPDLVKVASLAKAFEPLIFYSEHGIQQIADLQATSVAVWDLGESVRSANMTSAPIIVRELDGLSDSLKTLAIELTRFFANVDGDVDGILIVMDWAKRELAALPAAPPSPLSALATNTHALLSRLHVLESSPGNPTALGHAALALFGPTPPQRTAAALGRAFREFVGVLEEAIQAELEHAAALFALFEAVDRRFLNVARAVARESDEQERGESEMLASLWTRVLGGNAAGLRKFEMNRRLLGSVRERTVRNKRVLVDHNGKLLALRANLEMLRMRLVSPLVRAGEGSRIGVEEQIRGLEGTYEYLRGVREKQKGRLMEVLYGSGKGRSRIVADEEGREIEGGGRGGRFGGCRWIWVC</sequence>